<organism evidence="1 2">
    <name type="scientific">Kwoniella europaea PYCC6329</name>
    <dbReference type="NCBI Taxonomy" id="1423913"/>
    <lineage>
        <taxon>Eukaryota</taxon>
        <taxon>Fungi</taxon>
        <taxon>Dikarya</taxon>
        <taxon>Basidiomycota</taxon>
        <taxon>Agaricomycotina</taxon>
        <taxon>Tremellomycetes</taxon>
        <taxon>Tremellales</taxon>
        <taxon>Cryptococcaceae</taxon>
        <taxon>Kwoniella</taxon>
    </lineage>
</organism>
<dbReference type="EMBL" id="CP144089">
    <property type="protein sequence ID" value="WWD02863.1"/>
    <property type="molecule type" value="Genomic_DNA"/>
</dbReference>
<evidence type="ECO:0000313" key="2">
    <source>
        <dbReference type="Proteomes" id="UP001358614"/>
    </source>
</evidence>
<reference evidence="1 2" key="1">
    <citation type="submission" date="2024-01" db="EMBL/GenBank/DDBJ databases">
        <title>Comparative genomics of Cryptococcus and Kwoniella reveals pathogenesis evolution and contrasting modes of karyotype evolution via chromosome fusion or intercentromeric recombination.</title>
        <authorList>
            <person name="Coelho M.A."/>
            <person name="David-Palma M."/>
            <person name="Shea T."/>
            <person name="Bowers K."/>
            <person name="McGinley-Smith S."/>
            <person name="Mohammad A.W."/>
            <person name="Gnirke A."/>
            <person name="Yurkov A.M."/>
            <person name="Nowrousian M."/>
            <person name="Sun S."/>
            <person name="Cuomo C.A."/>
            <person name="Heitman J."/>
        </authorList>
    </citation>
    <scope>NUCLEOTIDE SEQUENCE [LARGE SCALE GENOMIC DNA]</scope>
    <source>
        <strain evidence="1 2">PYCC6329</strain>
    </source>
</reference>
<name>A0AAX4KAB6_9TREE</name>
<dbReference type="KEGG" id="ker:91099709"/>
<proteinExistence type="predicted"/>
<sequence length="170" mass="19543">MTRTNTSTVQRGVLDFTSVVTPKYKGQIKMIERKGRMIGHGTSYICAESKNAEFRPEWRWSADGDGKSESCTSLNPNYGMVIKYLDCLNRLADYLLSRGATGLAPWLMEVQWLLTSLQKRTYHRMPLTPVERTSIISFASYWRRRTEPPYLMGRPEAQLVLIALTEFAMH</sequence>
<evidence type="ECO:0000313" key="1">
    <source>
        <dbReference type="EMBL" id="WWD02863.1"/>
    </source>
</evidence>
<accession>A0AAX4KAB6</accession>
<gene>
    <name evidence="1" type="ORF">V865_000905</name>
</gene>
<dbReference type="AlphaFoldDB" id="A0AAX4KAB6"/>
<dbReference type="GeneID" id="91099709"/>
<dbReference type="Proteomes" id="UP001358614">
    <property type="component" value="Chromosome 1"/>
</dbReference>
<keyword evidence="2" id="KW-1185">Reference proteome</keyword>
<dbReference type="RefSeq" id="XP_066080830.1">
    <property type="nucleotide sequence ID" value="XM_066224733.1"/>
</dbReference>
<protein>
    <submittedName>
        <fullName evidence="1">Uncharacterized protein</fullName>
    </submittedName>
</protein>